<organism evidence="1">
    <name type="scientific">uncultured Caudovirales phage</name>
    <dbReference type="NCBI Taxonomy" id="2100421"/>
    <lineage>
        <taxon>Viruses</taxon>
        <taxon>Duplodnaviria</taxon>
        <taxon>Heunggongvirae</taxon>
        <taxon>Uroviricota</taxon>
        <taxon>Caudoviricetes</taxon>
        <taxon>Peduoviridae</taxon>
        <taxon>Maltschvirus</taxon>
        <taxon>Maltschvirus maltsch</taxon>
    </lineage>
</organism>
<accession>A0A6J5KLY8</accession>
<proteinExistence type="predicted"/>
<reference evidence="1" key="1">
    <citation type="submission" date="2020-04" db="EMBL/GenBank/DDBJ databases">
        <authorList>
            <person name="Chiriac C."/>
            <person name="Salcher M."/>
            <person name="Ghai R."/>
            <person name="Kavagutti S V."/>
        </authorList>
    </citation>
    <scope>NUCLEOTIDE SEQUENCE</scope>
</reference>
<protein>
    <submittedName>
        <fullName evidence="1">Uncharacterized protein</fullName>
    </submittedName>
</protein>
<dbReference type="EMBL" id="LR796157">
    <property type="protein sequence ID" value="CAB4122186.1"/>
    <property type="molecule type" value="Genomic_DNA"/>
</dbReference>
<name>A0A6J5KLY8_9CAUD</name>
<gene>
    <name evidence="1" type="ORF">UFOVP27_93</name>
</gene>
<evidence type="ECO:0000313" key="1">
    <source>
        <dbReference type="EMBL" id="CAB4122186.1"/>
    </source>
</evidence>
<sequence length="96" mass="10583">MAKPTVADYGKWHIRKQETRQDLLDSRTAHLRNLATSYGWEPHHINAVKVVDDGTGHRVHIDPALKEEVLNKNYGMPGLPHASAIAALHYGLGGPA</sequence>